<proteinExistence type="predicted"/>
<reference evidence="2" key="1">
    <citation type="submission" date="2018-08" db="EMBL/GenBank/DDBJ databases">
        <authorList>
            <person name="Chevrot R."/>
        </authorList>
    </citation>
    <scope>NUCLEOTIDE SEQUENCE [LARGE SCALE GENOMIC DNA]</scope>
</reference>
<sequence length="755" mass="85762">MRTSYDNFGGRGDRRNIISVTSDLNYSGSSASDLSVLIDGQYTNNIYFVDRVPLLDKSITFHFAKDVYIDELRLRSTEIKRYGQWKIQGSNNGVDWIDLSDGFELIGAPNGLNVVYLTKNMDFYTYYRLLGIDGRSSSAGYLWEFEFKSQLRTNRNLIKSGNGTYKTYRPRKVIRSNAIPIMTSNTTPKGRAFAKDSYSASYDPWNAFNGYDDSEGYASANGSATNGYLGYEFEQAIIIGEYLLRSPIAADALQRMPKDWTFEGSNDGLSWFVLDTQQNQTWTSVIQDKIYEIKYPKLFKMYRINWTANNGFNGYTDINELKMFSGEFDEMWVDVPTLSPTEDDFEKYGMYDLSVIPEEAWAELSANHSHCEIITYVPHNQPMKPFKKTFIDIPLNIHMNALPVEQLVVHPDNFELHGSLSAIIVQKLSLQPDAYEGKVRIIVSFDKGTTWEAYHNRKWKRIDIGDLSDVAEKGMSLSTIASLGEQHFSGKGNPIRIAYYLDNSIHREEEMKLSGSKLTIPSSVHDFKLSDLSLHVLNTVPFVNLTFAGNKLIGKLEDPDGGKVQYRIILNGKPYFPVTGQFTSLASSPIHINVSISEKDLIFNQENLLKVEFQDYWGQTEFWETKFIGTYSGLMFMDESGHYYSDTFGGILQYLDFDVIIAGQTTLDKKVIMKNQLGYPVTNLKLNVVKDKLPDGVSIELSRASTPFIASEELLYSQILNNNDTIEFYVRISTKIGAKPVTNGIFEIRAHANRV</sequence>
<dbReference type="InterPro" id="IPR008979">
    <property type="entry name" value="Galactose-bd-like_sf"/>
</dbReference>
<dbReference type="SUPFAM" id="SSF49785">
    <property type="entry name" value="Galactose-binding domain-like"/>
    <property type="match status" value="1"/>
</dbReference>
<dbReference type="Proteomes" id="UP000304148">
    <property type="component" value="Chromosome"/>
</dbReference>
<dbReference type="AlphaFoldDB" id="A0A383RBD3"/>
<accession>A0A383RBD3</accession>
<evidence type="ECO:0000313" key="1">
    <source>
        <dbReference type="EMBL" id="SYX84457.1"/>
    </source>
</evidence>
<organism evidence="1 2">
    <name type="scientific">Paenibacillus alvei</name>
    <name type="common">Bacillus alvei</name>
    <dbReference type="NCBI Taxonomy" id="44250"/>
    <lineage>
        <taxon>Bacteria</taxon>
        <taxon>Bacillati</taxon>
        <taxon>Bacillota</taxon>
        <taxon>Bacilli</taxon>
        <taxon>Bacillales</taxon>
        <taxon>Paenibacillaceae</taxon>
        <taxon>Paenibacillus</taxon>
    </lineage>
</organism>
<evidence type="ECO:0000313" key="2">
    <source>
        <dbReference type="Proteomes" id="UP000304148"/>
    </source>
</evidence>
<dbReference type="EMBL" id="LS992241">
    <property type="protein sequence ID" value="SYX84457.1"/>
    <property type="molecule type" value="Genomic_DNA"/>
</dbReference>
<protein>
    <recommendedName>
        <fullName evidence="3">F5/8 type C domain-containing protein</fullName>
    </recommendedName>
</protein>
<evidence type="ECO:0008006" key="3">
    <source>
        <dbReference type="Google" id="ProtNLM"/>
    </source>
</evidence>
<gene>
    <name evidence="1" type="ORF">PBLR_12879</name>
</gene>
<dbReference type="RefSeq" id="WP_138186378.1">
    <property type="nucleotide sequence ID" value="NZ_LS992241.1"/>
</dbReference>
<name>A0A383RBD3_PAEAL</name>
<dbReference type="Gene3D" id="2.60.120.260">
    <property type="entry name" value="Galactose-binding domain-like"/>
    <property type="match status" value="2"/>
</dbReference>